<proteinExistence type="inferred from homology"/>
<name>A0A9E8ZCS1_9CYAN</name>
<dbReference type="InterPro" id="IPR007863">
    <property type="entry name" value="Peptidase_M16_C"/>
</dbReference>
<protein>
    <submittedName>
        <fullName evidence="4">Pitrilysin family protein</fullName>
    </submittedName>
</protein>
<dbReference type="EMBL" id="CP113797">
    <property type="protein sequence ID" value="WAL60763.1"/>
    <property type="molecule type" value="Genomic_DNA"/>
</dbReference>
<evidence type="ECO:0000259" key="2">
    <source>
        <dbReference type="Pfam" id="PF00675"/>
    </source>
</evidence>
<dbReference type="PANTHER" id="PTHR11851:SF49">
    <property type="entry name" value="MITOCHONDRIAL-PROCESSING PEPTIDASE SUBUNIT ALPHA"/>
    <property type="match status" value="1"/>
</dbReference>
<dbReference type="Pfam" id="PF05193">
    <property type="entry name" value="Peptidase_M16_C"/>
    <property type="match status" value="2"/>
</dbReference>
<comment type="similarity">
    <text evidence="1">Belongs to the peptidase M16 family.</text>
</comment>
<feature type="domain" description="Peptidase M16 C-terminal" evidence="3">
    <location>
        <begin position="683"/>
        <end position="863"/>
    </location>
</feature>
<dbReference type="Proteomes" id="UP001163152">
    <property type="component" value="Chromosome"/>
</dbReference>
<dbReference type="InterPro" id="IPR050361">
    <property type="entry name" value="MPP/UQCRC_Complex"/>
</dbReference>
<dbReference type="SUPFAM" id="SSF63411">
    <property type="entry name" value="LuxS/MPP-like metallohydrolase"/>
    <property type="match status" value="4"/>
</dbReference>
<reference evidence="4" key="1">
    <citation type="submission" date="2022-12" db="EMBL/GenBank/DDBJ databases">
        <title>Polyphasic identification of a Novel Hot-Spring Cyanobacterium Ocullathermofonsia sinensis gen nov. sp. nov. and Genomic Insights on its Adaptations to the Thermal Habitat.</title>
        <authorList>
            <person name="Daroch M."/>
            <person name="Tang J."/>
            <person name="Jiang Y."/>
        </authorList>
    </citation>
    <scope>NUCLEOTIDE SEQUENCE</scope>
    <source>
        <strain evidence="4">PKUAC-SCTA174</strain>
    </source>
</reference>
<dbReference type="KEGG" id="tsin:OXH18_01830"/>
<dbReference type="PANTHER" id="PTHR11851">
    <property type="entry name" value="METALLOPROTEASE"/>
    <property type="match status" value="1"/>
</dbReference>
<evidence type="ECO:0000256" key="1">
    <source>
        <dbReference type="ARBA" id="ARBA00007261"/>
    </source>
</evidence>
<evidence type="ECO:0000313" key="4">
    <source>
        <dbReference type="EMBL" id="WAL60763.1"/>
    </source>
</evidence>
<evidence type="ECO:0000259" key="3">
    <source>
        <dbReference type="Pfam" id="PF05193"/>
    </source>
</evidence>
<organism evidence="4 5">
    <name type="scientific">Thermocoleostomius sinensis A174</name>
    <dbReference type="NCBI Taxonomy" id="2016057"/>
    <lineage>
        <taxon>Bacteria</taxon>
        <taxon>Bacillati</taxon>
        <taxon>Cyanobacteriota</taxon>
        <taxon>Cyanophyceae</taxon>
        <taxon>Oculatellales</taxon>
        <taxon>Oculatellaceae</taxon>
        <taxon>Thermocoleostomius</taxon>
    </lineage>
</organism>
<accession>A0A9E8ZCS1</accession>
<dbReference type="GO" id="GO:0046872">
    <property type="term" value="F:metal ion binding"/>
    <property type="evidence" value="ECO:0007669"/>
    <property type="project" value="InterPro"/>
</dbReference>
<evidence type="ECO:0000313" key="5">
    <source>
        <dbReference type="Proteomes" id="UP001163152"/>
    </source>
</evidence>
<dbReference type="InterPro" id="IPR011249">
    <property type="entry name" value="Metalloenz_LuxS/M16"/>
</dbReference>
<feature type="domain" description="Peptidase M16 C-terminal" evidence="3">
    <location>
        <begin position="223"/>
        <end position="402"/>
    </location>
</feature>
<dbReference type="Gene3D" id="3.30.830.10">
    <property type="entry name" value="Metalloenzyme, LuxS/M16 peptidase-like"/>
    <property type="match status" value="4"/>
</dbReference>
<dbReference type="AlphaFoldDB" id="A0A9E8ZCS1"/>
<dbReference type="Pfam" id="PF00675">
    <property type="entry name" value="Peptidase_M16"/>
    <property type="match status" value="2"/>
</dbReference>
<feature type="domain" description="Peptidase M16 N-terminal" evidence="2">
    <location>
        <begin position="72"/>
        <end position="217"/>
    </location>
</feature>
<sequence>MKIRPSLLLGLFLTCLMGAIALSDLPSSASIPTLFNTSANPPLTVSSDTAVASSISITDGARKTVLDNGLTILTKEVHTAPVVSVQVWYRVGSRNEPPGENGISHQLEHMMFKGTADRPIQFGRFFSALGSQSNAFTSYDMTAYYGTVERDKLEAMLVLEADRMVNSLIDESGLESEKRVVISELQGYENSPDYRLSRAVTRAAFPEHPYGLPVGGTKADVQSFTVDAVQRYYETYYTPDNAVLIITGDFDTETVLAQIEDLFGEIPKRTGDAPSAGVIPAPPEARQAPIVLREPGSAALLNAVYPLVDIQHPDVPAIDLMDTVLSVGRSSRLYQALVETGLASNAGTYASAMIEPGWYDLFVTAAPGQSLEAIDEVVLQTIEVLRQQGITPEELERAKTQLKTFFVLSSQDITSQANQLGYFEIVAGDYQYGDRYLAAIEQVTAEDVQRVAQTYLDPAKRTLGFFEPTQLDGAPEVQGDGRTTQTMEKFDPGEPVDPAEVARYLPPIPDTTDSSTQVLPEKFTLNNGLEVVLLPDSSNPIVNLSGWVEAGSGFDAIDQAGLASLTADNLLNGTETNDALTIAKTLEDQGAELLFSSRREGVSINGYALNENLPLLVQTLADVLQNATFPADQLELSRQRALSQLQVELDDPEQLSWRVFRQTVYPEGHPFYSVPTEASLMQITQADVMNFYQTYYRPDTTVLSLVGDFESNQVKALLSEAFGEWKAEGDRPELVYSEVSLPPSTRRLNQVIPGKAEAVTFMGYGSALSRQDPRFYAALVLNQIVGGDVLSSRLGSEIRDRLGLTYGIYSFFQAGQHPGPFAIVMQTSPNDVDRAIDSTLAVLRQLREQGVTTTEIDTAKRSLISSYSVDLSAPPVLVSEILFNDVYGLGLEEIREFPTKIEAVTPDQIQQVLDDLIRPDNFVIVTSGPARGAIDVGT</sequence>
<feature type="domain" description="Peptidase M16 N-terminal" evidence="2">
    <location>
        <begin position="532"/>
        <end position="652"/>
    </location>
</feature>
<dbReference type="RefSeq" id="WP_268610723.1">
    <property type="nucleotide sequence ID" value="NZ_CP113797.1"/>
</dbReference>
<dbReference type="InterPro" id="IPR011765">
    <property type="entry name" value="Pept_M16_N"/>
</dbReference>
<keyword evidence="5" id="KW-1185">Reference proteome</keyword>
<gene>
    <name evidence="4" type="ORF">OXH18_01830</name>
</gene>